<keyword evidence="2" id="KW-0488">Methylation</keyword>
<dbReference type="PRINTS" id="PR00813">
    <property type="entry name" value="BCTERIALGSPG"/>
</dbReference>
<dbReference type="Pfam" id="PF08334">
    <property type="entry name" value="T2SSG"/>
    <property type="match status" value="1"/>
</dbReference>
<dbReference type="GO" id="GO:0015627">
    <property type="term" value="C:type II protein secretion system complex"/>
    <property type="evidence" value="ECO:0007669"/>
    <property type="project" value="InterPro"/>
</dbReference>
<dbReference type="RefSeq" id="WP_284680758.1">
    <property type="nucleotide sequence ID" value="NZ_CP060096.1"/>
</dbReference>
<dbReference type="SUPFAM" id="SSF54523">
    <property type="entry name" value="Pili subunits"/>
    <property type="match status" value="1"/>
</dbReference>
<protein>
    <submittedName>
        <fullName evidence="9">Prepilin-type N-terminal cleavage/methylation domain-containing protein</fullName>
    </submittedName>
</protein>
<evidence type="ECO:0000256" key="2">
    <source>
        <dbReference type="ARBA" id="ARBA00022481"/>
    </source>
</evidence>
<reference evidence="9" key="1">
    <citation type="submission" date="2020-08" db="EMBL/GenBank/DDBJ databases">
        <title>Genomic insights into the carbon and energy metabolism of the first obligate autotrophic acetogenic bacterium Aceticella autotrophica gen. nov., sp. nov.</title>
        <authorList>
            <person name="Toshchakov S.V."/>
            <person name="Elcheninov A.G."/>
            <person name="Kublanov I.V."/>
            <person name="Frolov E.N."/>
            <person name="Lebedinsky A.V."/>
        </authorList>
    </citation>
    <scope>NUCLEOTIDE SEQUENCE</scope>
    <source>
        <strain evidence="9">3443-3Ac</strain>
    </source>
</reference>
<dbReference type="Pfam" id="PF07963">
    <property type="entry name" value="N_methyl"/>
    <property type="match status" value="1"/>
</dbReference>
<sequence length="171" mass="17671">MQSLLKRVHNVSRNEKGFTLVELIVVVAIIAILTAVLLPKLLGYTDNARESRAKGDLASMKSVVEAYAADQGNGKYPAAGNSGTPGTIGQVLSEHGIKTPTDPWGNSYYYAVSTDQSSYVILSKGKGGAGAAETIYVTGSTSPKKGDPNPSATGSTPAPGYPSDGTLAPIQ</sequence>
<evidence type="ECO:0000256" key="6">
    <source>
        <dbReference type="SAM" id="MobiDB-lite"/>
    </source>
</evidence>
<feature type="transmembrane region" description="Helical" evidence="7">
    <location>
        <begin position="20"/>
        <end position="42"/>
    </location>
</feature>
<evidence type="ECO:0000256" key="3">
    <source>
        <dbReference type="ARBA" id="ARBA00022692"/>
    </source>
</evidence>
<dbReference type="InterPro" id="IPR012902">
    <property type="entry name" value="N_methyl_site"/>
</dbReference>
<keyword evidence="3 7" id="KW-0812">Transmembrane</keyword>
<dbReference type="InterPro" id="IPR000983">
    <property type="entry name" value="Bac_GSPG_pilin"/>
</dbReference>
<organism evidence="9 10">
    <name type="scientific">Aceticella autotrophica</name>
    <dbReference type="NCBI Taxonomy" id="2755338"/>
    <lineage>
        <taxon>Bacteria</taxon>
        <taxon>Bacillati</taxon>
        <taxon>Bacillota</taxon>
        <taxon>Clostridia</taxon>
        <taxon>Thermoanaerobacterales</taxon>
        <taxon>Thermoanaerobacteraceae</taxon>
        <taxon>Aceticella</taxon>
    </lineage>
</organism>
<dbReference type="GO" id="GO:0015628">
    <property type="term" value="P:protein secretion by the type II secretion system"/>
    <property type="evidence" value="ECO:0007669"/>
    <property type="project" value="InterPro"/>
</dbReference>
<name>A0A975AWZ5_9THEO</name>
<keyword evidence="5 7" id="KW-0472">Membrane</keyword>
<evidence type="ECO:0000256" key="7">
    <source>
        <dbReference type="SAM" id="Phobius"/>
    </source>
</evidence>
<evidence type="ECO:0000313" key="9">
    <source>
        <dbReference type="EMBL" id="QSZ28027.1"/>
    </source>
</evidence>
<evidence type="ECO:0000259" key="8">
    <source>
        <dbReference type="Pfam" id="PF08334"/>
    </source>
</evidence>
<evidence type="ECO:0000256" key="5">
    <source>
        <dbReference type="ARBA" id="ARBA00023136"/>
    </source>
</evidence>
<dbReference type="Proteomes" id="UP000671913">
    <property type="component" value="Chromosome"/>
</dbReference>
<dbReference type="NCBIfam" id="TIGR02532">
    <property type="entry name" value="IV_pilin_GFxxxE"/>
    <property type="match status" value="1"/>
</dbReference>
<evidence type="ECO:0000256" key="4">
    <source>
        <dbReference type="ARBA" id="ARBA00022989"/>
    </source>
</evidence>
<dbReference type="PROSITE" id="PS00409">
    <property type="entry name" value="PROKAR_NTER_METHYL"/>
    <property type="match status" value="1"/>
</dbReference>
<proteinExistence type="predicted"/>
<dbReference type="PANTHER" id="PTHR30093:SF44">
    <property type="entry name" value="TYPE II SECRETION SYSTEM CORE PROTEIN G"/>
    <property type="match status" value="1"/>
</dbReference>
<keyword evidence="10" id="KW-1185">Reference proteome</keyword>
<dbReference type="InterPro" id="IPR013545">
    <property type="entry name" value="T2SS_protein-GspG_C"/>
</dbReference>
<feature type="domain" description="Type II secretion system protein GspG C-terminal" evidence="8">
    <location>
        <begin position="40"/>
        <end position="131"/>
    </location>
</feature>
<dbReference type="InterPro" id="IPR045584">
    <property type="entry name" value="Pilin-like"/>
</dbReference>
<dbReference type="KEGG" id="aaut:ACETAC_03990"/>
<feature type="region of interest" description="Disordered" evidence="6">
    <location>
        <begin position="138"/>
        <end position="171"/>
    </location>
</feature>
<dbReference type="GO" id="GO:0016020">
    <property type="term" value="C:membrane"/>
    <property type="evidence" value="ECO:0007669"/>
    <property type="project" value="UniProtKB-SubCell"/>
</dbReference>
<comment type="subcellular location">
    <subcellularLocation>
        <location evidence="1">Membrane</location>
        <topology evidence="1">Single-pass membrane protein</topology>
    </subcellularLocation>
</comment>
<dbReference type="PANTHER" id="PTHR30093">
    <property type="entry name" value="GENERAL SECRETION PATHWAY PROTEIN G"/>
    <property type="match status" value="1"/>
</dbReference>
<dbReference type="AlphaFoldDB" id="A0A975AWZ5"/>
<dbReference type="Gene3D" id="3.30.700.10">
    <property type="entry name" value="Glycoprotein, Type 4 Pilin"/>
    <property type="match status" value="1"/>
</dbReference>
<evidence type="ECO:0000256" key="1">
    <source>
        <dbReference type="ARBA" id="ARBA00004167"/>
    </source>
</evidence>
<evidence type="ECO:0000313" key="10">
    <source>
        <dbReference type="Proteomes" id="UP000671913"/>
    </source>
</evidence>
<accession>A0A975AWZ5</accession>
<dbReference type="EMBL" id="CP060096">
    <property type="protein sequence ID" value="QSZ28027.1"/>
    <property type="molecule type" value="Genomic_DNA"/>
</dbReference>
<keyword evidence="4 7" id="KW-1133">Transmembrane helix</keyword>
<gene>
    <name evidence="9" type="ORF">ACETAC_03990</name>
</gene>